<dbReference type="AlphaFoldDB" id="A0A1Y3GGD3"/>
<reference evidence="1 2" key="1">
    <citation type="submission" date="2016-12" db="EMBL/GenBank/DDBJ databases">
        <title>Discovery of methanogenic haloarchaea.</title>
        <authorList>
            <person name="Sorokin D.Y."/>
            <person name="Makarova K.S."/>
            <person name="Abbas B."/>
            <person name="Ferrer M."/>
            <person name="Golyshin P.N."/>
        </authorList>
    </citation>
    <scope>NUCLEOTIDE SEQUENCE [LARGE SCALE GENOMIC DNA]</scope>
    <source>
        <strain evidence="1">AMET1</strain>
    </source>
</reference>
<organism evidence="1 2">
    <name type="scientific">Methanonatronarchaeum thermophilum</name>
    <dbReference type="NCBI Taxonomy" id="1927129"/>
    <lineage>
        <taxon>Archaea</taxon>
        <taxon>Methanobacteriati</taxon>
        <taxon>Methanobacteriota</taxon>
        <taxon>Methanonatronarchaeia</taxon>
        <taxon>Methanonatronarchaeales</taxon>
        <taxon>Methanonatronarchaeaceae</taxon>
        <taxon>Methanonatronarchaeum</taxon>
    </lineage>
</organism>
<name>A0A1Y3GGD3_9EURY</name>
<accession>A0A1Y3GGD3</accession>
<dbReference type="RefSeq" id="WP_143406886.1">
    <property type="nucleotide sequence ID" value="NZ_MRZU01000004.1"/>
</dbReference>
<keyword evidence="2" id="KW-1185">Reference proteome</keyword>
<dbReference type="Proteomes" id="UP000195137">
    <property type="component" value="Unassembled WGS sequence"/>
</dbReference>
<evidence type="ECO:0000313" key="2">
    <source>
        <dbReference type="Proteomes" id="UP000195137"/>
    </source>
</evidence>
<dbReference type="EMBL" id="MRZU01000004">
    <property type="protein sequence ID" value="OUJ18436.1"/>
    <property type="molecule type" value="Genomic_DNA"/>
</dbReference>
<comment type="caution">
    <text evidence="1">The sequence shown here is derived from an EMBL/GenBank/DDBJ whole genome shotgun (WGS) entry which is preliminary data.</text>
</comment>
<dbReference type="PROSITE" id="PS51257">
    <property type="entry name" value="PROKAR_LIPOPROTEIN"/>
    <property type="match status" value="1"/>
</dbReference>
<gene>
    <name evidence="1" type="ORF">AMET1_1352</name>
</gene>
<sequence>MKKFLVLLLVLALTLGVATAGCLNGYDELDYEDFEFTDENYEETVDPEFGPEETIYMSFVAYGFEADEDQYIEYSMYMTIENPDGEIYDGIDEYRFWDEQRDHIGGDWGEVELQATAGPEYEDMPFETWDEGENTITFKIIDHIGDKDLEFTKTFTVTNT</sequence>
<proteinExistence type="predicted"/>
<protein>
    <submittedName>
        <fullName evidence="1">Uncharacterized protein</fullName>
    </submittedName>
</protein>
<evidence type="ECO:0000313" key="1">
    <source>
        <dbReference type="EMBL" id="OUJ18436.1"/>
    </source>
</evidence>